<accession>A0A7T8K7B6</accession>
<evidence type="ECO:0000313" key="3">
    <source>
        <dbReference type="Proteomes" id="UP000595437"/>
    </source>
</evidence>
<evidence type="ECO:0000313" key="2">
    <source>
        <dbReference type="EMBL" id="QQP48938.1"/>
    </source>
</evidence>
<keyword evidence="1" id="KW-0732">Signal</keyword>
<dbReference type="AlphaFoldDB" id="A0A7T8K7B6"/>
<gene>
    <name evidence="2" type="ORF">FKW44_009417</name>
</gene>
<reference evidence="3" key="1">
    <citation type="submission" date="2021-01" db="EMBL/GenBank/DDBJ databases">
        <title>Caligus Genome Assembly.</title>
        <authorList>
            <person name="Gallardo-Escarate C."/>
        </authorList>
    </citation>
    <scope>NUCLEOTIDE SEQUENCE [LARGE SCALE GENOMIC DNA]</scope>
</reference>
<keyword evidence="3" id="KW-1185">Reference proteome</keyword>
<proteinExistence type="predicted"/>
<sequence>MRYHVLPWLMENYLVATICGLWMELPPTHQSWPRTSAQGILPISGQKLLTTPQAQISIPGLCCVGLFGERDQQHSPSQCGFSQGRPPSLLPGPTSLPTSYRRAVLLSATVLMQSLKLRRLH</sequence>
<protein>
    <submittedName>
        <fullName evidence="2">Uncharacterized protein</fullName>
    </submittedName>
</protein>
<name>A0A7T8K7B6_CALRO</name>
<dbReference type="EMBL" id="CP045895">
    <property type="protein sequence ID" value="QQP48938.1"/>
    <property type="molecule type" value="Genomic_DNA"/>
</dbReference>
<organism evidence="2 3">
    <name type="scientific">Caligus rogercresseyi</name>
    <name type="common">Sea louse</name>
    <dbReference type="NCBI Taxonomy" id="217165"/>
    <lineage>
        <taxon>Eukaryota</taxon>
        <taxon>Metazoa</taxon>
        <taxon>Ecdysozoa</taxon>
        <taxon>Arthropoda</taxon>
        <taxon>Crustacea</taxon>
        <taxon>Multicrustacea</taxon>
        <taxon>Hexanauplia</taxon>
        <taxon>Copepoda</taxon>
        <taxon>Siphonostomatoida</taxon>
        <taxon>Caligidae</taxon>
        <taxon>Caligus</taxon>
    </lineage>
</organism>
<feature type="signal peptide" evidence="1">
    <location>
        <begin position="1"/>
        <end position="20"/>
    </location>
</feature>
<dbReference type="Proteomes" id="UP000595437">
    <property type="component" value="Chromosome 6"/>
</dbReference>
<feature type="chain" id="PRO_5031178346" evidence="1">
    <location>
        <begin position="21"/>
        <end position="121"/>
    </location>
</feature>
<evidence type="ECO:0000256" key="1">
    <source>
        <dbReference type="SAM" id="SignalP"/>
    </source>
</evidence>